<feature type="region of interest" description="Disordered" evidence="5">
    <location>
        <begin position="359"/>
        <end position="379"/>
    </location>
</feature>
<gene>
    <name evidence="11" type="ORF">GCM10009304_33590</name>
</gene>
<feature type="domain" description="Multidrug resistance protein MdtA-like alpha-helical hairpin" evidence="7">
    <location>
        <begin position="101"/>
        <end position="161"/>
    </location>
</feature>
<keyword evidence="6" id="KW-0732">Signal</keyword>
<dbReference type="SUPFAM" id="SSF111369">
    <property type="entry name" value="HlyD-like secretion proteins"/>
    <property type="match status" value="1"/>
</dbReference>
<dbReference type="Gene3D" id="1.10.287.470">
    <property type="entry name" value="Helix hairpin bin"/>
    <property type="match status" value="1"/>
</dbReference>
<feature type="signal peptide" evidence="6">
    <location>
        <begin position="1"/>
        <end position="21"/>
    </location>
</feature>
<sequence>MSIKPASTALVSALVIAISLAGCGQQSDAPQQEGAAPAPKVGVVTLQAQPFSLTSELPGRTAAFRMAEVRPQVNGIIEKRLFKEGTEVKVGQQLYQIDDSVYQATLGSAKATLASAQSLAQRYKQLVSDRAVSQQQYDEAQAAYLQAKADLDQAQINVRYTKVMAPIAGRIGRSAVTEGALVSNGQTNAMATIQQLDPIYVDVSQSVTDLLSLRRDLDAGRLQRAGDNSAKVKLLLSDGSTYGQEGTLEFSEVSVDEGTGSVILRAVFPNPDRVLLPGMFVRAELQAGVRQEALLVPQQGITRNQRGQPTAMVVNASNEVELRDVKTDRAVGNRWLVSEGLQPGDRVITEGLQYVQPGAKVDASEATNVDQPGAANTEG</sequence>
<evidence type="ECO:0000259" key="10">
    <source>
        <dbReference type="Pfam" id="PF25967"/>
    </source>
</evidence>
<evidence type="ECO:0000259" key="9">
    <source>
        <dbReference type="Pfam" id="PF25944"/>
    </source>
</evidence>
<feature type="chain" id="PRO_5036951314" evidence="6">
    <location>
        <begin position="22"/>
        <end position="379"/>
    </location>
</feature>
<dbReference type="InterPro" id="IPR058627">
    <property type="entry name" value="MdtA-like_C"/>
</dbReference>
<evidence type="ECO:0000313" key="12">
    <source>
        <dbReference type="Proteomes" id="UP000635983"/>
    </source>
</evidence>
<evidence type="ECO:0000256" key="4">
    <source>
        <dbReference type="ARBA" id="ARBA00023054"/>
    </source>
</evidence>
<dbReference type="PROSITE" id="PS51257">
    <property type="entry name" value="PROKAR_LIPOPROTEIN"/>
    <property type="match status" value="1"/>
</dbReference>
<dbReference type="Gene3D" id="2.40.50.100">
    <property type="match status" value="1"/>
</dbReference>
<dbReference type="NCBIfam" id="TIGR01730">
    <property type="entry name" value="RND_mfp"/>
    <property type="match status" value="1"/>
</dbReference>
<dbReference type="InterPro" id="IPR058625">
    <property type="entry name" value="MdtA-like_BSH"/>
</dbReference>
<comment type="similarity">
    <text evidence="2">Belongs to the membrane fusion protein (MFP) (TC 8.A.1) family.</text>
</comment>
<evidence type="ECO:0000259" key="7">
    <source>
        <dbReference type="Pfam" id="PF25876"/>
    </source>
</evidence>
<feature type="domain" description="Multidrug resistance protein MdtA-like C-terminal permuted SH3" evidence="10">
    <location>
        <begin position="293"/>
        <end position="354"/>
    </location>
</feature>
<organism evidence="11 12">
    <name type="scientific">Pseudomonas matsuisoli</name>
    <dbReference type="NCBI Taxonomy" id="1515666"/>
    <lineage>
        <taxon>Bacteria</taxon>
        <taxon>Pseudomonadati</taxon>
        <taxon>Pseudomonadota</taxon>
        <taxon>Gammaproteobacteria</taxon>
        <taxon>Pseudomonadales</taxon>
        <taxon>Pseudomonadaceae</taxon>
        <taxon>Pseudomonas</taxon>
    </lineage>
</organism>
<dbReference type="Pfam" id="PF25917">
    <property type="entry name" value="BSH_RND"/>
    <property type="match status" value="1"/>
</dbReference>
<evidence type="ECO:0000256" key="2">
    <source>
        <dbReference type="ARBA" id="ARBA00009477"/>
    </source>
</evidence>
<dbReference type="AlphaFoldDB" id="A0A917Q1Q7"/>
<evidence type="ECO:0000256" key="1">
    <source>
        <dbReference type="ARBA" id="ARBA00004519"/>
    </source>
</evidence>
<evidence type="ECO:0000259" key="8">
    <source>
        <dbReference type="Pfam" id="PF25917"/>
    </source>
</evidence>
<dbReference type="PANTHER" id="PTHR30158">
    <property type="entry name" value="ACRA/E-RELATED COMPONENT OF DRUG EFFLUX TRANSPORTER"/>
    <property type="match status" value="1"/>
</dbReference>
<evidence type="ECO:0000313" key="11">
    <source>
        <dbReference type="EMBL" id="GGK04817.1"/>
    </source>
</evidence>
<evidence type="ECO:0000256" key="3">
    <source>
        <dbReference type="ARBA" id="ARBA00022448"/>
    </source>
</evidence>
<reference evidence="11" key="1">
    <citation type="journal article" date="2014" name="Int. J. Syst. Evol. Microbiol.">
        <title>Complete genome sequence of Corynebacterium casei LMG S-19264T (=DSM 44701T), isolated from a smear-ripened cheese.</title>
        <authorList>
            <consortium name="US DOE Joint Genome Institute (JGI-PGF)"/>
            <person name="Walter F."/>
            <person name="Albersmeier A."/>
            <person name="Kalinowski J."/>
            <person name="Ruckert C."/>
        </authorList>
    </citation>
    <scope>NUCLEOTIDE SEQUENCE</scope>
    <source>
        <strain evidence="11">JCM 30078</strain>
    </source>
</reference>
<comment type="subcellular location">
    <subcellularLocation>
        <location evidence="1">Cell inner membrane</location>
        <topology evidence="1">Lipid-anchor</topology>
    </subcellularLocation>
</comment>
<dbReference type="RefSeq" id="WP_188984721.1">
    <property type="nucleotide sequence ID" value="NZ_BMPO01000008.1"/>
</dbReference>
<keyword evidence="4" id="KW-0175">Coiled coil</keyword>
<feature type="domain" description="Multidrug resistance protein MdtA-like beta-barrel" evidence="9">
    <location>
        <begin position="198"/>
        <end position="288"/>
    </location>
</feature>
<dbReference type="Proteomes" id="UP000635983">
    <property type="component" value="Unassembled WGS sequence"/>
</dbReference>
<dbReference type="Pfam" id="PF25967">
    <property type="entry name" value="RND-MFP_C"/>
    <property type="match status" value="1"/>
</dbReference>
<accession>A0A917Q1Q7</accession>
<dbReference type="PANTHER" id="PTHR30158:SF3">
    <property type="entry name" value="MULTIDRUG EFFLUX PUMP SUBUNIT ACRA-RELATED"/>
    <property type="match status" value="1"/>
</dbReference>
<dbReference type="InterPro" id="IPR058624">
    <property type="entry name" value="MdtA-like_HH"/>
</dbReference>
<comment type="caution">
    <text evidence="11">The sequence shown here is derived from an EMBL/GenBank/DDBJ whole genome shotgun (WGS) entry which is preliminary data.</text>
</comment>
<dbReference type="Pfam" id="PF25876">
    <property type="entry name" value="HH_MFP_RND"/>
    <property type="match status" value="1"/>
</dbReference>
<evidence type="ECO:0000256" key="5">
    <source>
        <dbReference type="SAM" id="MobiDB-lite"/>
    </source>
</evidence>
<dbReference type="Pfam" id="PF25944">
    <property type="entry name" value="Beta-barrel_RND"/>
    <property type="match status" value="1"/>
</dbReference>
<proteinExistence type="inferred from homology"/>
<dbReference type="GO" id="GO:0046677">
    <property type="term" value="P:response to antibiotic"/>
    <property type="evidence" value="ECO:0007669"/>
    <property type="project" value="TreeGrafter"/>
</dbReference>
<dbReference type="EMBL" id="BMPO01000008">
    <property type="protein sequence ID" value="GGK04817.1"/>
    <property type="molecule type" value="Genomic_DNA"/>
</dbReference>
<evidence type="ECO:0000256" key="6">
    <source>
        <dbReference type="SAM" id="SignalP"/>
    </source>
</evidence>
<dbReference type="Gene3D" id="2.40.420.20">
    <property type="match status" value="1"/>
</dbReference>
<dbReference type="Gene3D" id="2.40.30.170">
    <property type="match status" value="1"/>
</dbReference>
<feature type="domain" description="Multidrug resistance protein MdtA-like barrel-sandwich hybrid" evidence="8">
    <location>
        <begin position="65"/>
        <end position="194"/>
    </location>
</feature>
<keyword evidence="12" id="KW-1185">Reference proteome</keyword>
<protein>
    <submittedName>
        <fullName evidence="11">Secretion protein HlyD</fullName>
    </submittedName>
</protein>
<dbReference type="InterPro" id="IPR058626">
    <property type="entry name" value="MdtA-like_b-barrel"/>
</dbReference>
<dbReference type="InterPro" id="IPR006143">
    <property type="entry name" value="RND_pump_MFP"/>
</dbReference>
<dbReference type="GO" id="GO:0022857">
    <property type="term" value="F:transmembrane transporter activity"/>
    <property type="evidence" value="ECO:0007669"/>
    <property type="project" value="InterPro"/>
</dbReference>
<reference evidence="11" key="2">
    <citation type="submission" date="2020-09" db="EMBL/GenBank/DDBJ databases">
        <authorList>
            <person name="Sun Q."/>
            <person name="Ohkuma M."/>
        </authorList>
    </citation>
    <scope>NUCLEOTIDE SEQUENCE</scope>
    <source>
        <strain evidence="11">JCM 30078</strain>
    </source>
</reference>
<dbReference type="FunFam" id="2.40.420.20:FF:000001">
    <property type="entry name" value="Efflux RND transporter periplasmic adaptor subunit"/>
    <property type="match status" value="1"/>
</dbReference>
<name>A0A917Q1Q7_9PSED</name>
<keyword evidence="3" id="KW-0813">Transport</keyword>
<dbReference type="GO" id="GO:0005886">
    <property type="term" value="C:plasma membrane"/>
    <property type="evidence" value="ECO:0007669"/>
    <property type="project" value="UniProtKB-SubCell"/>
</dbReference>